<feature type="transmembrane region" description="Helical" evidence="1">
    <location>
        <begin position="483"/>
        <end position="503"/>
    </location>
</feature>
<evidence type="ECO:0000313" key="2">
    <source>
        <dbReference type="EMBL" id="SVA67737.1"/>
    </source>
</evidence>
<keyword evidence="1" id="KW-1133">Transmembrane helix</keyword>
<dbReference type="EMBL" id="UINC01016230">
    <property type="protein sequence ID" value="SVA67737.1"/>
    <property type="molecule type" value="Genomic_DNA"/>
</dbReference>
<feature type="transmembrane region" description="Helical" evidence="1">
    <location>
        <begin position="63"/>
        <end position="86"/>
    </location>
</feature>
<feature type="transmembrane region" description="Helical" evidence="1">
    <location>
        <begin position="308"/>
        <end position="330"/>
    </location>
</feature>
<organism evidence="2">
    <name type="scientific">marine metagenome</name>
    <dbReference type="NCBI Taxonomy" id="408172"/>
    <lineage>
        <taxon>unclassified sequences</taxon>
        <taxon>metagenomes</taxon>
        <taxon>ecological metagenomes</taxon>
    </lineage>
</organism>
<feature type="transmembrane region" description="Helical" evidence="1">
    <location>
        <begin position="245"/>
        <end position="262"/>
    </location>
</feature>
<sequence length="514" mass="55861">MVTKHSISVLAKVPGRALVWSTITGIGLGIAYVLSPVSVWFFIVTIGLFVWVSRDLADRERRWVLGTLTIAVVLRVLAIAVLFLGAEAADCAWATPIQTRAAAAMQVQFSGGTHTNVTCSSLTTGNDHFVSFFWDGDGTAIKIRTVSIQNIWLGIPIDPFLFTGAFDPKYGWTTYVYVLAYIQYWLGSAPYGIHLFNVVAFLASTLLLYRLVRSSYGRAAALVGLVLLVFLPTPFAWSVSAMKEQLYILLGVSAVVATVAVVRTNGVVKRVASLLLLIGSLSALGTVRTGGSLIFGAGLGAGAAGRVIIRRVSLVLLVFLLVPYAGYRVLGDASVQDRIMLQFERFAVMHIGHVRTEGNHYKLLDQRFYSVNIRQRDPETMLPIRQFEDMTPAEALRFSGRALGYFVVAPLPWQVQSRTEMVFLAQQVVWYLMVVLAAIGVVAGLRRDPLVTCLLCGVTVAGAVAIALNSGNIGTMVRHRDTVVPFVVWLSALGAVTTASNWMSRATPGTLDSE</sequence>
<feature type="transmembrane region" description="Helical" evidence="1">
    <location>
        <begin position="274"/>
        <end position="296"/>
    </location>
</feature>
<dbReference type="AlphaFoldDB" id="A0A381XU60"/>
<keyword evidence="1" id="KW-0812">Transmembrane</keyword>
<evidence type="ECO:0008006" key="3">
    <source>
        <dbReference type="Google" id="ProtNLM"/>
    </source>
</evidence>
<reference evidence="2" key="1">
    <citation type="submission" date="2018-05" db="EMBL/GenBank/DDBJ databases">
        <authorList>
            <person name="Lanie J.A."/>
            <person name="Ng W.-L."/>
            <person name="Kazmierczak K.M."/>
            <person name="Andrzejewski T.M."/>
            <person name="Davidsen T.M."/>
            <person name="Wayne K.J."/>
            <person name="Tettelin H."/>
            <person name="Glass J.I."/>
            <person name="Rusch D."/>
            <person name="Podicherti R."/>
            <person name="Tsui H.-C.T."/>
            <person name="Winkler M.E."/>
        </authorList>
    </citation>
    <scope>NUCLEOTIDE SEQUENCE</scope>
</reference>
<accession>A0A381XU60</accession>
<feature type="transmembrane region" description="Helical" evidence="1">
    <location>
        <begin position="421"/>
        <end position="443"/>
    </location>
</feature>
<feature type="transmembrane region" description="Helical" evidence="1">
    <location>
        <begin position="219"/>
        <end position="239"/>
    </location>
</feature>
<feature type="transmembrane region" description="Helical" evidence="1">
    <location>
        <begin position="449"/>
        <end position="471"/>
    </location>
</feature>
<gene>
    <name evidence="2" type="ORF">METZ01_LOCUS120591</name>
</gene>
<keyword evidence="1" id="KW-0472">Membrane</keyword>
<feature type="transmembrane region" description="Helical" evidence="1">
    <location>
        <begin position="18"/>
        <end position="51"/>
    </location>
</feature>
<proteinExistence type="predicted"/>
<name>A0A381XU60_9ZZZZ</name>
<feature type="transmembrane region" description="Helical" evidence="1">
    <location>
        <begin position="191"/>
        <end position="212"/>
    </location>
</feature>
<protein>
    <recommendedName>
        <fullName evidence="3">Glycosyltransferase RgtA/B/C/D-like domain-containing protein</fullName>
    </recommendedName>
</protein>
<evidence type="ECO:0000256" key="1">
    <source>
        <dbReference type="SAM" id="Phobius"/>
    </source>
</evidence>